<comment type="subcellular location">
    <subcellularLocation>
        <location evidence="1 7">Cell membrane</location>
        <topology evidence="1 7">Multi-pass membrane protein</topology>
    </subcellularLocation>
</comment>
<feature type="domain" description="ABC transmembrane type-1" evidence="8">
    <location>
        <begin position="145"/>
        <end position="334"/>
    </location>
</feature>
<reference evidence="10 11" key="1">
    <citation type="submission" date="2019-09" db="EMBL/GenBank/DDBJ databases">
        <title>Draft genome sequencing of Hungatella hathewayi 123Y-2.</title>
        <authorList>
            <person name="Lv Q."/>
            <person name="Li S."/>
        </authorList>
    </citation>
    <scope>NUCLEOTIDE SEQUENCE [LARGE SCALE GENOMIC DNA]</scope>
    <source>
        <strain evidence="10 11">123Y-2</strain>
    </source>
</reference>
<comment type="similarity">
    <text evidence="7">Belongs to the binding-protein-dependent transport system permease family.</text>
</comment>
<dbReference type="Proteomes" id="UP000434223">
    <property type="component" value="Unassembled WGS sequence"/>
</dbReference>
<evidence type="ECO:0000256" key="2">
    <source>
        <dbReference type="ARBA" id="ARBA00022448"/>
    </source>
</evidence>
<evidence type="ECO:0000313" key="10">
    <source>
        <dbReference type="EMBL" id="MUB64786.1"/>
    </source>
</evidence>
<dbReference type="GO" id="GO:0005886">
    <property type="term" value="C:plasma membrane"/>
    <property type="evidence" value="ECO:0007669"/>
    <property type="project" value="UniProtKB-SubCell"/>
</dbReference>
<feature type="transmembrane region" description="Helical" evidence="7">
    <location>
        <begin position="217"/>
        <end position="240"/>
    </location>
</feature>
<evidence type="ECO:0000256" key="1">
    <source>
        <dbReference type="ARBA" id="ARBA00004651"/>
    </source>
</evidence>
<keyword evidence="3" id="KW-1003">Cell membrane</keyword>
<dbReference type="Pfam" id="PF00528">
    <property type="entry name" value="BPD_transp_1"/>
    <property type="match status" value="1"/>
</dbReference>
<dbReference type="Gene3D" id="1.10.3720.10">
    <property type="entry name" value="MetI-like"/>
    <property type="match status" value="1"/>
</dbReference>
<dbReference type="RefSeq" id="WP_006776451.1">
    <property type="nucleotide sequence ID" value="NZ_BQNJ01000001.1"/>
</dbReference>
<dbReference type="OrthoDB" id="9810794at2"/>
<dbReference type="PANTHER" id="PTHR32243:SF18">
    <property type="entry name" value="INNER MEMBRANE ABC TRANSPORTER PERMEASE PROTEIN YCJP"/>
    <property type="match status" value="1"/>
</dbReference>
<keyword evidence="2 7" id="KW-0813">Transport</keyword>
<evidence type="ECO:0000256" key="4">
    <source>
        <dbReference type="ARBA" id="ARBA00022692"/>
    </source>
</evidence>
<proteinExistence type="inferred from homology"/>
<dbReference type="PANTHER" id="PTHR32243">
    <property type="entry name" value="MALTOSE TRANSPORT SYSTEM PERMEASE-RELATED"/>
    <property type="match status" value="1"/>
</dbReference>
<evidence type="ECO:0000313" key="11">
    <source>
        <dbReference type="Proteomes" id="UP000434223"/>
    </source>
</evidence>
<evidence type="ECO:0000256" key="6">
    <source>
        <dbReference type="ARBA" id="ARBA00023136"/>
    </source>
</evidence>
<gene>
    <name evidence="9" type="ORF">CE91St55_07960</name>
    <name evidence="10" type="ORF">GNE07_17275</name>
</gene>
<evidence type="ECO:0000313" key="9">
    <source>
        <dbReference type="EMBL" id="GKG98814.1"/>
    </source>
</evidence>
<feature type="transmembrane region" description="Helical" evidence="7">
    <location>
        <begin position="183"/>
        <end position="205"/>
    </location>
</feature>
<protein>
    <submittedName>
        <fullName evidence="10">ABC transporter permease subunit</fullName>
    </submittedName>
</protein>
<dbReference type="InterPro" id="IPR000515">
    <property type="entry name" value="MetI-like"/>
</dbReference>
<evidence type="ECO:0000256" key="5">
    <source>
        <dbReference type="ARBA" id="ARBA00022989"/>
    </source>
</evidence>
<dbReference type="Proteomes" id="UP001055091">
    <property type="component" value="Unassembled WGS sequence"/>
</dbReference>
<feature type="transmembrane region" description="Helical" evidence="7">
    <location>
        <begin position="261"/>
        <end position="279"/>
    </location>
</feature>
<evidence type="ECO:0000256" key="7">
    <source>
        <dbReference type="RuleBase" id="RU363032"/>
    </source>
</evidence>
<dbReference type="InterPro" id="IPR035906">
    <property type="entry name" value="MetI-like_sf"/>
</dbReference>
<evidence type="ECO:0000259" key="8">
    <source>
        <dbReference type="PROSITE" id="PS50928"/>
    </source>
</evidence>
<sequence>MMDKLNIVQKTVMALILATMVLLVAVPLLAFTTVAFSNSVEMTEFPKRLIPKRTVTVRVAPTPEGEFEIFYDSGEGYESIITTKRASKLEAHFTRQYAVTVPGEELAEDFKQTLTNGPMEFTYKKDLFYNFKTFFSIVPNAAAALKNSIIVSLYTILISLGIGSLAGFAMARFQFKFKEQIHVSLLIVRMFPVVGISIPMAMLLIQFGLFDTRIGLALLYSVPNIALTAWITNSIFIGINKELEEASMIFGANSVQTFAKITLPLAFPALAASSMYSFLTAWNDTISALILTNKNQTLSLVVYKAIGTTSSGIQYAAAGSIVLILPALVFTFIIRKYIGQMWGGVEL</sequence>
<dbReference type="EMBL" id="BQNJ01000001">
    <property type="protein sequence ID" value="GKG98814.1"/>
    <property type="molecule type" value="Genomic_DNA"/>
</dbReference>
<feature type="transmembrane region" description="Helical" evidence="7">
    <location>
        <begin position="313"/>
        <end position="334"/>
    </location>
</feature>
<dbReference type="AlphaFoldDB" id="A0A174X1T8"/>
<dbReference type="GO" id="GO:0055085">
    <property type="term" value="P:transmembrane transport"/>
    <property type="evidence" value="ECO:0007669"/>
    <property type="project" value="InterPro"/>
</dbReference>
<dbReference type="PROSITE" id="PS50928">
    <property type="entry name" value="ABC_TM1"/>
    <property type="match status" value="1"/>
</dbReference>
<evidence type="ECO:0000256" key="3">
    <source>
        <dbReference type="ARBA" id="ARBA00022475"/>
    </source>
</evidence>
<dbReference type="InterPro" id="IPR050901">
    <property type="entry name" value="BP-dep_ABC_trans_perm"/>
</dbReference>
<evidence type="ECO:0000313" key="12">
    <source>
        <dbReference type="Proteomes" id="UP001055091"/>
    </source>
</evidence>
<keyword evidence="6 7" id="KW-0472">Membrane</keyword>
<keyword evidence="4 7" id="KW-0812">Transmembrane</keyword>
<reference evidence="9" key="2">
    <citation type="submission" date="2022-01" db="EMBL/GenBank/DDBJ databases">
        <title>Novel bile acid biosynthetic pathways are enriched in the microbiome of centenarians.</title>
        <authorList>
            <person name="Sato Y."/>
            <person name="Atarashi K."/>
            <person name="Plichta R.D."/>
            <person name="Arai Y."/>
            <person name="Sasajima S."/>
            <person name="Kearney M.S."/>
            <person name="Suda W."/>
            <person name="Takeshita K."/>
            <person name="Sasaki T."/>
            <person name="Okamoto S."/>
            <person name="Skelly N.A."/>
            <person name="Okamura Y."/>
            <person name="Vlamakis H."/>
            <person name="Li Y."/>
            <person name="Tanoue T."/>
            <person name="Takei H."/>
            <person name="Nittono H."/>
            <person name="Narushima S."/>
            <person name="Irie J."/>
            <person name="Itoh H."/>
            <person name="Moriya K."/>
            <person name="Sugiura Y."/>
            <person name="Suematsu M."/>
            <person name="Moritoki N."/>
            <person name="Shibata S."/>
            <person name="Littman R.D."/>
            <person name="Fischbach A.M."/>
            <person name="Uwamino Y."/>
            <person name="Inoue T."/>
            <person name="Honda A."/>
            <person name="Hattori M."/>
            <person name="Murai T."/>
            <person name="Xavier J.R."/>
            <person name="Hirose N."/>
            <person name="Honda K."/>
        </authorList>
    </citation>
    <scope>NUCLEOTIDE SEQUENCE</scope>
    <source>
        <strain evidence="9">CE91-St55</strain>
    </source>
</reference>
<dbReference type="CDD" id="cd06261">
    <property type="entry name" value="TM_PBP2"/>
    <property type="match status" value="1"/>
</dbReference>
<keyword evidence="5 7" id="KW-1133">Transmembrane helix</keyword>
<accession>A0A174X1T8</accession>
<feature type="transmembrane region" description="Helical" evidence="7">
    <location>
        <begin position="12"/>
        <end position="36"/>
    </location>
</feature>
<comment type="caution">
    <text evidence="9">The sequence shown here is derived from an EMBL/GenBank/DDBJ whole genome shotgun (WGS) entry which is preliminary data.</text>
</comment>
<organism evidence="9 12">
    <name type="scientific">Hungatella hathewayi</name>
    <dbReference type="NCBI Taxonomy" id="154046"/>
    <lineage>
        <taxon>Bacteria</taxon>
        <taxon>Bacillati</taxon>
        <taxon>Bacillota</taxon>
        <taxon>Clostridia</taxon>
        <taxon>Lachnospirales</taxon>
        <taxon>Lachnospiraceae</taxon>
        <taxon>Hungatella</taxon>
    </lineage>
</organism>
<dbReference type="GeneID" id="93147380"/>
<dbReference type="EMBL" id="WNME01000011">
    <property type="protein sequence ID" value="MUB64786.1"/>
    <property type="molecule type" value="Genomic_DNA"/>
</dbReference>
<name>A0A174X1T8_9FIRM</name>
<feature type="transmembrane region" description="Helical" evidence="7">
    <location>
        <begin position="149"/>
        <end position="171"/>
    </location>
</feature>
<dbReference type="SUPFAM" id="SSF161098">
    <property type="entry name" value="MetI-like"/>
    <property type="match status" value="1"/>
</dbReference>